<feature type="transmembrane region" description="Helical" evidence="2">
    <location>
        <begin position="269"/>
        <end position="290"/>
    </location>
</feature>
<evidence type="ECO:0000259" key="3">
    <source>
        <dbReference type="Pfam" id="PF02517"/>
    </source>
</evidence>
<feature type="transmembrane region" description="Helical" evidence="2">
    <location>
        <begin position="154"/>
        <end position="180"/>
    </location>
</feature>
<protein>
    <recommendedName>
        <fullName evidence="3">CAAX prenyl protease 2/Lysostaphin resistance protein A-like domain-containing protein</fullName>
    </recommendedName>
</protein>
<evidence type="ECO:0000313" key="5">
    <source>
        <dbReference type="Proteomes" id="UP000052013"/>
    </source>
</evidence>
<dbReference type="InterPro" id="IPR052710">
    <property type="entry name" value="CAAX_protease"/>
</dbReference>
<dbReference type="Proteomes" id="UP000052013">
    <property type="component" value="Unassembled WGS sequence"/>
</dbReference>
<reference evidence="4 5" key="1">
    <citation type="journal article" date="2015" name="Genome Announc.">
        <title>Expanding the biotechnology potential of lactobacilli through comparative genomics of 213 strains and associated genera.</title>
        <authorList>
            <person name="Sun Z."/>
            <person name="Harris H.M."/>
            <person name="McCann A."/>
            <person name="Guo C."/>
            <person name="Argimon S."/>
            <person name="Zhang W."/>
            <person name="Yang X."/>
            <person name="Jeffery I.B."/>
            <person name="Cooney J.C."/>
            <person name="Kagawa T.F."/>
            <person name="Liu W."/>
            <person name="Song Y."/>
            <person name="Salvetti E."/>
            <person name="Wrobel A."/>
            <person name="Rasinkangas P."/>
            <person name="Parkhill J."/>
            <person name="Rea M.C."/>
            <person name="O'Sullivan O."/>
            <person name="Ritari J."/>
            <person name="Douillard F.P."/>
            <person name="Paul Ross R."/>
            <person name="Yang R."/>
            <person name="Briner A.E."/>
            <person name="Felis G.E."/>
            <person name="de Vos W.M."/>
            <person name="Barrangou R."/>
            <person name="Klaenhammer T.R."/>
            <person name="Caufield P.W."/>
            <person name="Cui Y."/>
            <person name="Zhang H."/>
            <person name="O'Toole P.W."/>
        </authorList>
    </citation>
    <scope>NUCLEOTIDE SEQUENCE [LARGE SCALE GENOMIC DNA]</scope>
    <source>
        <strain evidence="4 5">DSM 14421</strain>
    </source>
</reference>
<proteinExistence type="inferred from homology"/>
<dbReference type="PANTHER" id="PTHR36435:SF1">
    <property type="entry name" value="CAAX AMINO TERMINAL PROTEASE FAMILY PROTEIN"/>
    <property type="match status" value="1"/>
</dbReference>
<comment type="similarity">
    <text evidence="1">Belongs to the UPF0177 family.</text>
</comment>
<accession>A0A0R1SKX4</accession>
<comment type="caution">
    <text evidence="4">The sequence shown here is derived from an EMBL/GenBank/DDBJ whole genome shotgun (WGS) entry which is preliminary data.</text>
</comment>
<organism evidence="4 5">
    <name type="scientific">Lentilactobacillus diolivorans DSM 14421</name>
    <dbReference type="NCBI Taxonomy" id="1423739"/>
    <lineage>
        <taxon>Bacteria</taxon>
        <taxon>Bacillati</taxon>
        <taxon>Bacillota</taxon>
        <taxon>Bacilli</taxon>
        <taxon>Lactobacillales</taxon>
        <taxon>Lactobacillaceae</taxon>
        <taxon>Lentilactobacillus</taxon>
    </lineage>
</organism>
<feature type="transmembrane region" description="Helical" evidence="2">
    <location>
        <begin position="121"/>
        <end position="142"/>
    </location>
</feature>
<feature type="transmembrane region" description="Helical" evidence="2">
    <location>
        <begin position="53"/>
        <end position="73"/>
    </location>
</feature>
<dbReference type="GO" id="GO:0080120">
    <property type="term" value="P:CAAX-box protein maturation"/>
    <property type="evidence" value="ECO:0007669"/>
    <property type="project" value="UniProtKB-ARBA"/>
</dbReference>
<dbReference type="Pfam" id="PF02517">
    <property type="entry name" value="Rce1-like"/>
    <property type="match status" value="1"/>
</dbReference>
<dbReference type="GO" id="GO:0004175">
    <property type="term" value="F:endopeptidase activity"/>
    <property type="evidence" value="ECO:0007669"/>
    <property type="project" value="UniProtKB-ARBA"/>
</dbReference>
<keyword evidence="2" id="KW-0472">Membrane</keyword>
<evidence type="ECO:0000313" key="4">
    <source>
        <dbReference type="EMBL" id="KRL66552.1"/>
    </source>
</evidence>
<dbReference type="EMBL" id="AZEY01000041">
    <property type="protein sequence ID" value="KRL66552.1"/>
    <property type="molecule type" value="Genomic_DNA"/>
</dbReference>
<gene>
    <name evidence="4" type="ORF">FC85_GL002860</name>
</gene>
<evidence type="ECO:0000256" key="1">
    <source>
        <dbReference type="ARBA" id="ARBA00009067"/>
    </source>
</evidence>
<sequence length="299" mass="33769">MRTISILCSKILFSRLLPNNSNKFFQKMESTFRGSVLLKGRLSLMTYRNNSKIVALYIFIYLTLSMFMEPILSAKHSELNLLSTSNLIINLALLPVLPFMFSHFKKVNLKPLNFDSKFKYFMLPVVIFYILYELDGVVGHFIGVYETLTIKETIAIIILAICGGINEEIIFRGFLLTALLKYFRGKRFRITYSVLLQALLFGLAHIPNYLSGTQSLSATFQQALSASITGVILGFIYVITNRLYPVIIIHILKDVQPSMASGFVTANPWGVILTFAIVTLIIFGVLLVNIDIRQKAKVS</sequence>
<keyword evidence="2" id="KW-1133">Transmembrane helix</keyword>
<dbReference type="AlphaFoldDB" id="A0A0R1SKX4"/>
<feature type="transmembrane region" description="Helical" evidence="2">
    <location>
        <begin position="79"/>
        <end position="101"/>
    </location>
</feature>
<dbReference type="InterPro" id="IPR003675">
    <property type="entry name" value="Rce1/LyrA-like_dom"/>
</dbReference>
<keyword evidence="2" id="KW-0812">Transmembrane</keyword>
<dbReference type="PANTHER" id="PTHR36435">
    <property type="entry name" value="SLR1288 PROTEIN"/>
    <property type="match status" value="1"/>
</dbReference>
<dbReference type="PATRIC" id="fig|1423739.3.peg.2972"/>
<feature type="domain" description="CAAX prenyl protease 2/Lysostaphin resistance protein A-like" evidence="3">
    <location>
        <begin position="153"/>
        <end position="254"/>
    </location>
</feature>
<evidence type="ECO:0000256" key="2">
    <source>
        <dbReference type="SAM" id="Phobius"/>
    </source>
</evidence>
<name>A0A0R1SKX4_9LACO</name>